<feature type="transmembrane region" description="Helical" evidence="1">
    <location>
        <begin position="55"/>
        <end position="74"/>
    </location>
</feature>
<dbReference type="Proteomes" id="UP000502005">
    <property type="component" value="Plasmid pNE1B"/>
</dbReference>
<evidence type="ECO:0000313" key="3">
    <source>
        <dbReference type="Proteomes" id="UP000502005"/>
    </source>
</evidence>
<dbReference type="EMBL" id="CP024770">
    <property type="protein sequence ID" value="QGY32178.1"/>
    <property type="molecule type" value="Genomic_DNA"/>
</dbReference>
<protein>
    <submittedName>
        <fullName evidence="2">Uncharacterized protein</fullName>
    </submittedName>
</protein>
<keyword evidence="1" id="KW-0812">Transmembrane</keyword>
<reference evidence="2 3" key="1">
    <citation type="submission" date="2017-11" db="EMBL/GenBank/DDBJ databases">
        <title>Genome sequence of Pantoea cypripedii NE1.</title>
        <authorList>
            <person name="Nascimento F.X."/>
        </authorList>
    </citation>
    <scope>NUCLEOTIDE SEQUENCE [LARGE SCALE GENOMIC DNA]</scope>
    <source>
        <strain evidence="2 3">NE1</strain>
        <plasmid evidence="3">pne1b</plasmid>
    </source>
</reference>
<gene>
    <name evidence="2" type="ORF">CUN67_24610</name>
</gene>
<evidence type="ECO:0000313" key="2">
    <source>
        <dbReference type="EMBL" id="QGY32178.1"/>
    </source>
</evidence>
<dbReference type="RefSeq" id="WP_208718073.1">
    <property type="nucleotide sequence ID" value="NZ_CP024770.1"/>
</dbReference>
<proteinExistence type="predicted"/>
<keyword evidence="1" id="KW-0472">Membrane</keyword>
<organism evidence="2 3">
    <name type="scientific">Pantoea cypripedii</name>
    <name type="common">Pectobacterium cypripedii</name>
    <name type="synonym">Erwinia cypripedii</name>
    <dbReference type="NCBI Taxonomy" id="55209"/>
    <lineage>
        <taxon>Bacteria</taxon>
        <taxon>Pseudomonadati</taxon>
        <taxon>Pseudomonadota</taxon>
        <taxon>Gammaproteobacteria</taxon>
        <taxon>Enterobacterales</taxon>
        <taxon>Erwiniaceae</taxon>
        <taxon>Pantoea</taxon>
    </lineage>
</organism>
<dbReference type="AlphaFoldDB" id="A0A6B9G553"/>
<sequence>MTLLTTTIPLIPHASATDYKPIEKPEVPLLIEEAGQIRNVSTEISTSTAKFKTGLIVFGITAITLTTVGIISLLKPFSGPGTVVKSLWQQAESDMAFLNHHPSHDGSPLTTPLDRFADGYSVEIRTSKPGEVANLAIDLWPFKLQRSLVELRKAQLALQQNTLIATAGPGGLRRYIFHTTQSLITKTKGDIMIWRNFIGNNHLEKKISMGKAHKIERIYHRAEDDILDLEKLVKMVDKNNQKGFSVPKEKLLEWYAIYDTLNKSLEKVMRQLDEFRDLLA</sequence>
<keyword evidence="2" id="KW-0614">Plasmid</keyword>
<accession>A0A6B9G553</accession>
<name>A0A6B9G553_PANCY</name>
<keyword evidence="1" id="KW-1133">Transmembrane helix</keyword>
<evidence type="ECO:0000256" key="1">
    <source>
        <dbReference type="SAM" id="Phobius"/>
    </source>
</evidence>
<geneLocation type="plasmid" evidence="3">
    <name>pne1b</name>
</geneLocation>